<dbReference type="RefSeq" id="WP_112220456.1">
    <property type="nucleotide sequence ID" value="NZ_MVJN01000011.1"/>
</dbReference>
<evidence type="ECO:0000256" key="1">
    <source>
        <dbReference type="ARBA" id="ARBA00001961"/>
    </source>
</evidence>
<evidence type="ECO:0000313" key="8">
    <source>
        <dbReference type="EMBL" id="RAP35117.1"/>
    </source>
</evidence>
<dbReference type="GO" id="GO:0031418">
    <property type="term" value="F:L-ascorbic acid binding"/>
    <property type="evidence" value="ECO:0007669"/>
    <property type="project" value="UniProtKB-KW"/>
</dbReference>
<dbReference type="PANTHER" id="PTHR12907">
    <property type="entry name" value="EGL NINE HOMOLOG-RELATED"/>
    <property type="match status" value="1"/>
</dbReference>
<evidence type="ECO:0000256" key="6">
    <source>
        <dbReference type="ARBA" id="ARBA00023004"/>
    </source>
</evidence>
<keyword evidence="5" id="KW-0560">Oxidoreductase</keyword>
<keyword evidence="2" id="KW-0479">Metal-binding</keyword>
<comment type="caution">
    <text evidence="8">The sequence shown here is derived from an EMBL/GenBank/DDBJ whole genome shotgun (WGS) entry which is preliminary data.</text>
</comment>
<dbReference type="GO" id="GO:0031543">
    <property type="term" value="F:peptidyl-proline dioxygenase activity"/>
    <property type="evidence" value="ECO:0007669"/>
    <property type="project" value="TreeGrafter"/>
</dbReference>
<evidence type="ECO:0000256" key="2">
    <source>
        <dbReference type="ARBA" id="ARBA00022723"/>
    </source>
</evidence>
<dbReference type="AlphaFoldDB" id="A0A364LG83"/>
<accession>A0A364LG83</accession>
<name>A0A364LG83_9GAMM</name>
<reference evidence="8 9" key="1">
    <citation type="submission" date="2017-02" db="EMBL/GenBank/DDBJ databases">
        <title>Legionella quilivanii strain from human: case report and whole genome sequencing analysis.</title>
        <authorList>
            <person name="Lalancette C."/>
            <person name="Leduc J.-M."/>
            <person name="Levesque S."/>
            <person name="Fournier E."/>
            <person name="Saoud J."/>
            <person name="Faucher S.P."/>
            <person name="Bernard K."/>
            <person name="Martineau C."/>
            <person name="Longtin J."/>
        </authorList>
    </citation>
    <scope>NUCLEOTIDE SEQUENCE [LARGE SCALE GENOMIC DNA]</scope>
    <source>
        <strain evidence="8 9">ID143958</strain>
    </source>
</reference>
<dbReference type="InterPro" id="IPR006620">
    <property type="entry name" value="Pro_4_hyd_alph"/>
</dbReference>
<dbReference type="InterPro" id="IPR044862">
    <property type="entry name" value="Pro_4_hyd_alph_FE2OG_OXY"/>
</dbReference>
<evidence type="ECO:0000259" key="7">
    <source>
        <dbReference type="PROSITE" id="PS51471"/>
    </source>
</evidence>
<comment type="cofactor">
    <cofactor evidence="1">
        <name>L-ascorbate</name>
        <dbReference type="ChEBI" id="CHEBI:38290"/>
    </cofactor>
</comment>
<gene>
    <name evidence="8" type="ORF">B1207_13495</name>
</gene>
<evidence type="ECO:0000256" key="4">
    <source>
        <dbReference type="ARBA" id="ARBA00022964"/>
    </source>
</evidence>
<dbReference type="EMBL" id="MVJN01000011">
    <property type="protein sequence ID" value="RAP35117.1"/>
    <property type="molecule type" value="Genomic_DNA"/>
</dbReference>
<proteinExistence type="predicted"/>
<feature type="domain" description="Fe2OG dioxygenase" evidence="7">
    <location>
        <begin position="92"/>
        <end position="194"/>
    </location>
</feature>
<dbReference type="PROSITE" id="PS51471">
    <property type="entry name" value="FE2OG_OXY"/>
    <property type="match status" value="1"/>
</dbReference>
<dbReference type="Proteomes" id="UP000249458">
    <property type="component" value="Unassembled WGS sequence"/>
</dbReference>
<protein>
    <recommendedName>
        <fullName evidence="7">Fe2OG dioxygenase domain-containing protein</fullName>
    </recommendedName>
</protein>
<dbReference type="PANTHER" id="PTHR12907:SF26">
    <property type="entry name" value="HIF PROLYL HYDROXYLASE, ISOFORM C"/>
    <property type="match status" value="1"/>
</dbReference>
<dbReference type="Pfam" id="PF13640">
    <property type="entry name" value="2OG-FeII_Oxy_3"/>
    <property type="match status" value="1"/>
</dbReference>
<evidence type="ECO:0000256" key="5">
    <source>
        <dbReference type="ARBA" id="ARBA00023002"/>
    </source>
</evidence>
<dbReference type="GO" id="GO:0008198">
    <property type="term" value="F:ferrous iron binding"/>
    <property type="evidence" value="ECO:0007669"/>
    <property type="project" value="TreeGrafter"/>
</dbReference>
<keyword evidence="6" id="KW-0408">Iron</keyword>
<dbReference type="GO" id="GO:0071456">
    <property type="term" value="P:cellular response to hypoxia"/>
    <property type="evidence" value="ECO:0007669"/>
    <property type="project" value="TreeGrafter"/>
</dbReference>
<sequence length="205" mass="23839">MVDTNLIDNLCNQGFHIIENFLGEEHARQLRTNALCGDADQRFRQARVGNSSVSRQQEIRGDSILWLDPDEFDLAVNYYFQKINQISRELNNVLFMGLNQFETHYAIYQPGTFYKKHVDQFQNNKDRRISCVYYLNEGWKAEDGGALKVYNQEEQLLVSILPQADRFICFTSDLPHEVELTHQTRVSIAGWLKRVSSQQIINSVC</sequence>
<organism evidence="8 9">
    <name type="scientific">Legionella quinlivanii</name>
    <dbReference type="NCBI Taxonomy" id="45073"/>
    <lineage>
        <taxon>Bacteria</taxon>
        <taxon>Pseudomonadati</taxon>
        <taxon>Pseudomonadota</taxon>
        <taxon>Gammaproteobacteria</taxon>
        <taxon>Legionellales</taxon>
        <taxon>Legionellaceae</taxon>
        <taxon>Legionella</taxon>
    </lineage>
</organism>
<dbReference type="SMART" id="SM00702">
    <property type="entry name" value="P4Hc"/>
    <property type="match status" value="1"/>
</dbReference>
<dbReference type="InterPro" id="IPR005123">
    <property type="entry name" value="Oxoglu/Fe-dep_dioxygenase_dom"/>
</dbReference>
<dbReference type="Gene3D" id="2.60.120.620">
    <property type="entry name" value="q2cbj1_9rhob like domain"/>
    <property type="match status" value="1"/>
</dbReference>
<evidence type="ECO:0000256" key="3">
    <source>
        <dbReference type="ARBA" id="ARBA00022896"/>
    </source>
</evidence>
<keyword evidence="3" id="KW-0847">Vitamin C</keyword>
<dbReference type="InterPro" id="IPR051559">
    <property type="entry name" value="HIF_prolyl_hydroxylases"/>
</dbReference>
<evidence type="ECO:0000313" key="9">
    <source>
        <dbReference type="Proteomes" id="UP000249458"/>
    </source>
</evidence>
<keyword evidence="4" id="KW-0223">Dioxygenase</keyword>